<sequence length="514" mass="57495">MLRALVKKQRQQSIERATLKHERLHWDKRISKQGPWDESTDALPLTGAPALPMPVEVSSKESMAPFFAHLKNKGTHEPSSATAQASYEVGIEPYYKTELIEFEKGVLYSDGRLDLCKMVAGPRNIGDLMAALRYNEHSRHFLLGNNIIGSSGAKEIADFIEDLPHRIETWYLAGNCIDADGFRLLVDAMVQSPPITNVWLKRNPLRQLAAKDVARLIIECKQLRTLDLDQTELGDAGVAEIFTALTYHGNPIALRHIYLNACGIGAQACKAIAQYLKAPHCELQSLYLSNNPIGDIGSCALAAGLQQNKSLLRLSLQSVGLKDEGAIRLMEFLSTHPTLMMLDIGQSYATEDLGMRYNWITDAAASSTVELIKRSRLKHFSLSYTPMTQKTLHSILSAVAESDRLVWFMVKPLVLQGGRDASSIKIGQEYSRLYKLARQSLHENVTAQYNTTYPEFEGQLKRFLISPDDVRLIDSVYRNRDAGLARRGLKRLDKQWGPSNRTVLDKVVAGENFD</sequence>
<dbReference type="PANTHER" id="PTHR24114">
    <property type="entry name" value="LEUCINE RICH REPEAT FAMILY PROTEIN"/>
    <property type="match status" value="1"/>
</dbReference>
<accession>A0A9P4UL68</accession>
<evidence type="ECO:0000313" key="1">
    <source>
        <dbReference type="EMBL" id="KAF2718199.1"/>
    </source>
</evidence>
<dbReference type="Proteomes" id="UP000799441">
    <property type="component" value="Unassembled WGS sequence"/>
</dbReference>
<dbReference type="InterPro" id="IPR032675">
    <property type="entry name" value="LRR_dom_sf"/>
</dbReference>
<dbReference type="EMBL" id="MU003828">
    <property type="protein sequence ID" value="KAF2718199.1"/>
    <property type="molecule type" value="Genomic_DNA"/>
</dbReference>
<evidence type="ECO:0000313" key="2">
    <source>
        <dbReference type="Proteomes" id="UP000799441"/>
    </source>
</evidence>
<name>A0A9P4UL68_9PEZI</name>
<protein>
    <submittedName>
        <fullName evidence="1">RNI-like protein</fullName>
    </submittedName>
</protein>
<keyword evidence="2" id="KW-1185">Reference proteome</keyword>
<dbReference type="PROSITE" id="PS51450">
    <property type="entry name" value="LRR"/>
    <property type="match status" value="1"/>
</dbReference>
<proteinExistence type="predicted"/>
<dbReference type="Pfam" id="PF00560">
    <property type="entry name" value="LRR_1"/>
    <property type="match status" value="1"/>
</dbReference>
<reference evidence="1" key="1">
    <citation type="journal article" date="2020" name="Stud. Mycol.">
        <title>101 Dothideomycetes genomes: a test case for predicting lifestyles and emergence of pathogens.</title>
        <authorList>
            <person name="Haridas S."/>
            <person name="Albert R."/>
            <person name="Binder M."/>
            <person name="Bloem J."/>
            <person name="Labutti K."/>
            <person name="Salamov A."/>
            <person name="Andreopoulos B."/>
            <person name="Baker S."/>
            <person name="Barry K."/>
            <person name="Bills G."/>
            <person name="Bluhm B."/>
            <person name="Cannon C."/>
            <person name="Castanera R."/>
            <person name="Culley D."/>
            <person name="Daum C."/>
            <person name="Ezra D."/>
            <person name="Gonzalez J."/>
            <person name="Henrissat B."/>
            <person name="Kuo A."/>
            <person name="Liang C."/>
            <person name="Lipzen A."/>
            <person name="Lutzoni F."/>
            <person name="Magnuson J."/>
            <person name="Mondo S."/>
            <person name="Nolan M."/>
            <person name="Ohm R."/>
            <person name="Pangilinan J."/>
            <person name="Park H.-J."/>
            <person name="Ramirez L."/>
            <person name="Alfaro M."/>
            <person name="Sun H."/>
            <person name="Tritt A."/>
            <person name="Yoshinaga Y."/>
            <person name="Zwiers L.-H."/>
            <person name="Turgeon B."/>
            <person name="Goodwin S."/>
            <person name="Spatafora J."/>
            <person name="Crous P."/>
            <person name="Grigoriev I."/>
        </authorList>
    </citation>
    <scope>NUCLEOTIDE SEQUENCE</scope>
    <source>
        <strain evidence="1">CBS 116435</strain>
    </source>
</reference>
<dbReference type="SMART" id="SM00368">
    <property type="entry name" value="LRR_RI"/>
    <property type="match status" value="5"/>
</dbReference>
<dbReference type="SUPFAM" id="SSF52047">
    <property type="entry name" value="RNI-like"/>
    <property type="match status" value="1"/>
</dbReference>
<dbReference type="AlphaFoldDB" id="A0A9P4UL68"/>
<dbReference type="InterPro" id="IPR052394">
    <property type="entry name" value="LRR-containing"/>
</dbReference>
<dbReference type="Gene3D" id="3.80.10.10">
    <property type="entry name" value="Ribonuclease Inhibitor"/>
    <property type="match status" value="1"/>
</dbReference>
<dbReference type="PANTHER" id="PTHR24114:SF2">
    <property type="entry name" value="F-BOX DOMAIN-CONTAINING PROTEIN-RELATED"/>
    <property type="match status" value="1"/>
</dbReference>
<gene>
    <name evidence="1" type="ORF">K431DRAFT_231344</name>
</gene>
<dbReference type="OrthoDB" id="333024at2759"/>
<organism evidence="1 2">
    <name type="scientific">Polychaeton citri CBS 116435</name>
    <dbReference type="NCBI Taxonomy" id="1314669"/>
    <lineage>
        <taxon>Eukaryota</taxon>
        <taxon>Fungi</taxon>
        <taxon>Dikarya</taxon>
        <taxon>Ascomycota</taxon>
        <taxon>Pezizomycotina</taxon>
        <taxon>Dothideomycetes</taxon>
        <taxon>Dothideomycetidae</taxon>
        <taxon>Capnodiales</taxon>
        <taxon>Capnodiaceae</taxon>
        <taxon>Polychaeton</taxon>
    </lineage>
</organism>
<dbReference type="InterPro" id="IPR001611">
    <property type="entry name" value="Leu-rich_rpt"/>
</dbReference>
<comment type="caution">
    <text evidence="1">The sequence shown here is derived from an EMBL/GenBank/DDBJ whole genome shotgun (WGS) entry which is preliminary data.</text>
</comment>